<organism evidence="17 18">
    <name type="scientific">Dictyobacter alpinus</name>
    <dbReference type="NCBI Taxonomy" id="2014873"/>
    <lineage>
        <taxon>Bacteria</taxon>
        <taxon>Bacillati</taxon>
        <taxon>Chloroflexota</taxon>
        <taxon>Ktedonobacteria</taxon>
        <taxon>Ktedonobacterales</taxon>
        <taxon>Dictyobacteraceae</taxon>
        <taxon>Dictyobacter</taxon>
    </lineage>
</organism>
<evidence type="ECO:0000313" key="18">
    <source>
        <dbReference type="Proteomes" id="UP000287171"/>
    </source>
</evidence>
<dbReference type="Pfam" id="PF08447">
    <property type="entry name" value="PAS_3"/>
    <property type="match status" value="1"/>
</dbReference>
<dbReference type="InterPro" id="IPR036097">
    <property type="entry name" value="HisK_dim/P_sf"/>
</dbReference>
<dbReference type="Pfam" id="PF00512">
    <property type="entry name" value="HisKA"/>
    <property type="match status" value="1"/>
</dbReference>
<feature type="domain" description="Histidine kinase" evidence="14">
    <location>
        <begin position="277"/>
        <end position="492"/>
    </location>
</feature>
<evidence type="ECO:0000256" key="2">
    <source>
        <dbReference type="ARBA" id="ARBA00004141"/>
    </source>
</evidence>
<dbReference type="SMART" id="SM00086">
    <property type="entry name" value="PAC"/>
    <property type="match status" value="2"/>
</dbReference>
<keyword evidence="13" id="KW-0175">Coiled coil</keyword>
<dbReference type="PRINTS" id="PR00344">
    <property type="entry name" value="BCTRLSENSOR"/>
</dbReference>
<keyword evidence="4" id="KW-0597">Phosphoprotein</keyword>
<dbReference type="Gene3D" id="1.10.287.130">
    <property type="match status" value="1"/>
</dbReference>
<evidence type="ECO:0000256" key="6">
    <source>
        <dbReference type="ARBA" id="ARBA00022692"/>
    </source>
</evidence>
<keyword evidence="6" id="KW-0812">Transmembrane</keyword>
<dbReference type="InterPro" id="IPR013655">
    <property type="entry name" value="PAS_fold_3"/>
</dbReference>
<dbReference type="CDD" id="cd00075">
    <property type="entry name" value="HATPase"/>
    <property type="match status" value="1"/>
</dbReference>
<dbReference type="NCBIfam" id="TIGR00229">
    <property type="entry name" value="sensory_box"/>
    <property type="match status" value="2"/>
</dbReference>
<dbReference type="SUPFAM" id="SSF55874">
    <property type="entry name" value="ATPase domain of HSP90 chaperone/DNA topoisomerase II/histidine kinase"/>
    <property type="match status" value="1"/>
</dbReference>
<dbReference type="CDD" id="cd00082">
    <property type="entry name" value="HisKA"/>
    <property type="match status" value="1"/>
</dbReference>
<dbReference type="InterPro" id="IPR005467">
    <property type="entry name" value="His_kinase_dom"/>
</dbReference>
<dbReference type="InterPro" id="IPR003661">
    <property type="entry name" value="HisK_dim/P_dom"/>
</dbReference>
<dbReference type="EMBL" id="BIFT01000001">
    <property type="protein sequence ID" value="GCE28947.1"/>
    <property type="molecule type" value="Genomic_DNA"/>
</dbReference>
<evidence type="ECO:0000256" key="8">
    <source>
        <dbReference type="ARBA" id="ARBA00022777"/>
    </source>
</evidence>
<dbReference type="SUPFAM" id="SSF47384">
    <property type="entry name" value="Homodimeric domain of signal transducing histidine kinase"/>
    <property type="match status" value="1"/>
</dbReference>
<evidence type="ECO:0000256" key="12">
    <source>
        <dbReference type="ARBA" id="ARBA00023136"/>
    </source>
</evidence>
<dbReference type="Proteomes" id="UP000287171">
    <property type="component" value="Unassembled WGS sequence"/>
</dbReference>
<dbReference type="InterPro" id="IPR001610">
    <property type="entry name" value="PAC"/>
</dbReference>
<evidence type="ECO:0000259" key="16">
    <source>
        <dbReference type="PROSITE" id="PS50113"/>
    </source>
</evidence>
<feature type="domain" description="PAS" evidence="15">
    <location>
        <begin position="31"/>
        <end position="77"/>
    </location>
</feature>
<keyword evidence="11" id="KW-0902">Two-component regulatory system</keyword>
<keyword evidence="9" id="KW-0067">ATP-binding</keyword>
<comment type="subcellular location">
    <subcellularLocation>
        <location evidence="2">Membrane</location>
        <topology evidence="2">Multi-pass membrane protein</topology>
    </subcellularLocation>
</comment>
<protein>
    <recommendedName>
        <fullName evidence="3">histidine kinase</fullName>
        <ecNumber evidence="3">2.7.13.3</ecNumber>
    </recommendedName>
</protein>
<keyword evidence="8" id="KW-0418">Kinase</keyword>
<dbReference type="InterPro" id="IPR036890">
    <property type="entry name" value="HATPase_C_sf"/>
</dbReference>
<feature type="domain" description="PAC" evidence="16">
    <location>
        <begin position="96"/>
        <end position="148"/>
    </location>
</feature>
<evidence type="ECO:0000256" key="5">
    <source>
        <dbReference type="ARBA" id="ARBA00022679"/>
    </source>
</evidence>
<evidence type="ECO:0000256" key="3">
    <source>
        <dbReference type="ARBA" id="ARBA00012438"/>
    </source>
</evidence>
<dbReference type="SMART" id="SM00388">
    <property type="entry name" value="HisKA"/>
    <property type="match status" value="1"/>
</dbReference>
<dbReference type="Gene3D" id="3.30.565.10">
    <property type="entry name" value="Histidine kinase-like ATPase, C-terminal domain"/>
    <property type="match status" value="1"/>
</dbReference>
<dbReference type="GO" id="GO:0000155">
    <property type="term" value="F:phosphorelay sensor kinase activity"/>
    <property type="evidence" value="ECO:0007669"/>
    <property type="project" value="InterPro"/>
</dbReference>
<dbReference type="SMART" id="SM00387">
    <property type="entry name" value="HATPase_c"/>
    <property type="match status" value="1"/>
</dbReference>
<keyword evidence="12" id="KW-0472">Membrane</keyword>
<dbReference type="GO" id="GO:0016020">
    <property type="term" value="C:membrane"/>
    <property type="evidence" value="ECO:0007669"/>
    <property type="project" value="UniProtKB-SubCell"/>
</dbReference>
<dbReference type="FunFam" id="1.10.287.130:FF:000001">
    <property type="entry name" value="Two-component sensor histidine kinase"/>
    <property type="match status" value="1"/>
</dbReference>
<evidence type="ECO:0000259" key="15">
    <source>
        <dbReference type="PROSITE" id="PS50112"/>
    </source>
</evidence>
<comment type="caution">
    <text evidence="17">The sequence shown here is derived from an EMBL/GenBank/DDBJ whole genome shotgun (WGS) entry which is preliminary data.</text>
</comment>
<dbReference type="PROSITE" id="PS50112">
    <property type="entry name" value="PAS"/>
    <property type="match status" value="2"/>
</dbReference>
<dbReference type="Pfam" id="PF13426">
    <property type="entry name" value="PAS_9"/>
    <property type="match status" value="1"/>
</dbReference>
<feature type="coiled-coil region" evidence="13">
    <location>
        <begin position="132"/>
        <end position="159"/>
    </location>
</feature>
<dbReference type="Pfam" id="PF02518">
    <property type="entry name" value="HATPase_c"/>
    <property type="match status" value="1"/>
</dbReference>
<evidence type="ECO:0000256" key="7">
    <source>
        <dbReference type="ARBA" id="ARBA00022741"/>
    </source>
</evidence>
<dbReference type="PANTHER" id="PTHR42878:SF7">
    <property type="entry name" value="SENSOR HISTIDINE KINASE GLRK"/>
    <property type="match status" value="1"/>
</dbReference>
<dbReference type="InterPro" id="IPR003594">
    <property type="entry name" value="HATPase_dom"/>
</dbReference>
<dbReference type="InterPro" id="IPR000700">
    <property type="entry name" value="PAS-assoc_C"/>
</dbReference>
<dbReference type="PROSITE" id="PS50109">
    <property type="entry name" value="HIS_KIN"/>
    <property type="match status" value="1"/>
</dbReference>
<dbReference type="OrthoDB" id="140857at2"/>
<evidence type="ECO:0000256" key="13">
    <source>
        <dbReference type="SAM" id="Coils"/>
    </source>
</evidence>
<dbReference type="InterPro" id="IPR004358">
    <property type="entry name" value="Sig_transdc_His_kin-like_C"/>
</dbReference>
<sequence length="492" mass="56318">MSLPDPHAASTHIEGDQSASSDSFLLFQSTILENVRDSVIVTDLQHRITYWNHASTQLFGYTPEEILGHTPDHLYPQVDEAQRIHDFQELYEQQEDVDEWQGRRKDGSLVWIDVKSTILRDADDNILGFLSISRDITERKEAEERLRRSQERYRLVAENVSDIISLVDLNGNWRYVSPSLKTLLGYEPGELIGTSTFTLVHPDELAVIQKGFADALAGQKVHTIARYKHKDGRWIILETSGIAIFDERGQVDRIVCTSTDITERTELEKRKDEFISMASHELKTPVTSIKAYTQVLRNRFQKRGDDETVHFLQRMDAQLTKLSTLINDLLDITKMQAGKITYREEQFQLDELVKEIVENVQEMTPTHRLQLTSEENISIYGDRDRLGQVVINLLTNAIKYSPGADKVCISVVRQDKQAIVSVQDFGIGIDKIHQEKIFERFYQVTDPLEKTFPGLGIGLYISSEIIKRYHGSMSFESEKGVGSTFSFHLPLQ</sequence>
<gene>
    <name evidence="17" type="ORF">KDA_44310</name>
</gene>
<dbReference type="Gene3D" id="3.30.450.20">
    <property type="entry name" value="PAS domain"/>
    <property type="match status" value="2"/>
</dbReference>
<keyword evidence="7" id="KW-0547">Nucleotide-binding</keyword>
<evidence type="ECO:0000256" key="10">
    <source>
        <dbReference type="ARBA" id="ARBA00022989"/>
    </source>
</evidence>
<evidence type="ECO:0000259" key="14">
    <source>
        <dbReference type="PROSITE" id="PS50109"/>
    </source>
</evidence>
<comment type="catalytic activity">
    <reaction evidence="1">
        <text>ATP + protein L-histidine = ADP + protein N-phospho-L-histidine.</text>
        <dbReference type="EC" id="2.7.13.3"/>
    </reaction>
</comment>
<dbReference type="GO" id="GO:0030295">
    <property type="term" value="F:protein kinase activator activity"/>
    <property type="evidence" value="ECO:0007669"/>
    <property type="project" value="TreeGrafter"/>
</dbReference>
<dbReference type="EC" id="2.7.13.3" evidence="3"/>
<proteinExistence type="predicted"/>
<dbReference type="SUPFAM" id="SSF55785">
    <property type="entry name" value="PYP-like sensor domain (PAS domain)"/>
    <property type="match status" value="2"/>
</dbReference>
<feature type="domain" description="PAS" evidence="15">
    <location>
        <begin position="149"/>
        <end position="219"/>
    </location>
</feature>
<dbReference type="SMART" id="SM00091">
    <property type="entry name" value="PAS"/>
    <property type="match status" value="2"/>
</dbReference>
<dbReference type="InterPro" id="IPR000014">
    <property type="entry name" value="PAS"/>
</dbReference>
<name>A0A402BCD6_9CHLR</name>
<reference evidence="18" key="1">
    <citation type="submission" date="2018-12" db="EMBL/GenBank/DDBJ databases">
        <title>Tengunoibacter tsumagoiensis gen. nov., sp. nov., Dictyobacter kobayashii sp. nov., D. alpinus sp. nov., and D. joshuensis sp. nov. and description of Dictyobacteraceae fam. nov. within the order Ktedonobacterales isolated from Tengu-no-mugimeshi.</title>
        <authorList>
            <person name="Wang C.M."/>
            <person name="Zheng Y."/>
            <person name="Sakai Y."/>
            <person name="Toyoda A."/>
            <person name="Minakuchi Y."/>
            <person name="Abe K."/>
            <person name="Yokota A."/>
            <person name="Yabe S."/>
        </authorList>
    </citation>
    <scope>NUCLEOTIDE SEQUENCE [LARGE SCALE GENOMIC DNA]</scope>
    <source>
        <strain evidence="18">Uno16</strain>
    </source>
</reference>
<dbReference type="InterPro" id="IPR050351">
    <property type="entry name" value="BphY/WalK/GraS-like"/>
</dbReference>
<dbReference type="GO" id="GO:0005524">
    <property type="term" value="F:ATP binding"/>
    <property type="evidence" value="ECO:0007669"/>
    <property type="project" value="UniProtKB-KW"/>
</dbReference>
<dbReference type="AlphaFoldDB" id="A0A402BCD6"/>
<keyword evidence="18" id="KW-1185">Reference proteome</keyword>
<keyword evidence="5" id="KW-0808">Transferase</keyword>
<dbReference type="GO" id="GO:0007234">
    <property type="term" value="P:osmosensory signaling via phosphorelay pathway"/>
    <property type="evidence" value="ECO:0007669"/>
    <property type="project" value="TreeGrafter"/>
</dbReference>
<feature type="domain" description="PAC" evidence="16">
    <location>
        <begin position="221"/>
        <end position="273"/>
    </location>
</feature>
<dbReference type="PANTHER" id="PTHR42878">
    <property type="entry name" value="TWO-COMPONENT HISTIDINE KINASE"/>
    <property type="match status" value="1"/>
</dbReference>
<dbReference type="FunFam" id="3.30.565.10:FF:000006">
    <property type="entry name" value="Sensor histidine kinase WalK"/>
    <property type="match status" value="1"/>
</dbReference>
<dbReference type="PROSITE" id="PS50113">
    <property type="entry name" value="PAC"/>
    <property type="match status" value="2"/>
</dbReference>
<evidence type="ECO:0000256" key="11">
    <source>
        <dbReference type="ARBA" id="ARBA00023012"/>
    </source>
</evidence>
<dbReference type="RefSeq" id="WP_126629115.1">
    <property type="nucleotide sequence ID" value="NZ_BIFT01000001.1"/>
</dbReference>
<evidence type="ECO:0000256" key="1">
    <source>
        <dbReference type="ARBA" id="ARBA00000085"/>
    </source>
</evidence>
<evidence type="ECO:0000313" key="17">
    <source>
        <dbReference type="EMBL" id="GCE28947.1"/>
    </source>
</evidence>
<dbReference type="CDD" id="cd00130">
    <property type="entry name" value="PAS"/>
    <property type="match status" value="2"/>
</dbReference>
<dbReference type="GO" id="GO:0000156">
    <property type="term" value="F:phosphorelay response regulator activity"/>
    <property type="evidence" value="ECO:0007669"/>
    <property type="project" value="TreeGrafter"/>
</dbReference>
<evidence type="ECO:0000256" key="9">
    <source>
        <dbReference type="ARBA" id="ARBA00022840"/>
    </source>
</evidence>
<keyword evidence="10" id="KW-1133">Transmembrane helix</keyword>
<dbReference type="InterPro" id="IPR035965">
    <property type="entry name" value="PAS-like_dom_sf"/>
</dbReference>
<accession>A0A402BCD6</accession>
<evidence type="ECO:0000256" key="4">
    <source>
        <dbReference type="ARBA" id="ARBA00022553"/>
    </source>
</evidence>